<keyword evidence="2" id="KW-1185">Reference proteome</keyword>
<proteinExistence type="predicted"/>
<organism evidence="1 2">
    <name type="scientific">Kutzneria chonburiensis</name>
    <dbReference type="NCBI Taxonomy" id="1483604"/>
    <lineage>
        <taxon>Bacteria</taxon>
        <taxon>Bacillati</taxon>
        <taxon>Actinomycetota</taxon>
        <taxon>Actinomycetes</taxon>
        <taxon>Pseudonocardiales</taxon>
        <taxon>Pseudonocardiaceae</taxon>
        <taxon>Kutzneria</taxon>
    </lineage>
</organism>
<dbReference type="RefSeq" id="WP_273942361.1">
    <property type="nucleotide sequence ID" value="NZ_CP097263.1"/>
</dbReference>
<dbReference type="Proteomes" id="UP001589810">
    <property type="component" value="Unassembled WGS sequence"/>
</dbReference>
<gene>
    <name evidence="1" type="ORF">ACFFH7_08975</name>
</gene>
<accession>A0ABV6MN42</accession>
<dbReference type="EMBL" id="JBHLUD010000002">
    <property type="protein sequence ID" value="MFC0541612.1"/>
    <property type="molecule type" value="Genomic_DNA"/>
</dbReference>
<name>A0ABV6MN42_9PSEU</name>
<reference evidence="1 2" key="1">
    <citation type="submission" date="2024-09" db="EMBL/GenBank/DDBJ databases">
        <authorList>
            <person name="Sun Q."/>
            <person name="Mori K."/>
        </authorList>
    </citation>
    <scope>NUCLEOTIDE SEQUENCE [LARGE SCALE GENOMIC DNA]</scope>
    <source>
        <strain evidence="1 2">TBRC 1432</strain>
    </source>
</reference>
<comment type="caution">
    <text evidence="1">The sequence shown here is derived from an EMBL/GenBank/DDBJ whole genome shotgun (WGS) entry which is preliminary data.</text>
</comment>
<protein>
    <submittedName>
        <fullName evidence="1">Uncharacterized protein</fullName>
    </submittedName>
</protein>
<sequence>MWLRRPAVRAFADRAHVPSTVESRFMTDYLAEFGVRPDWDRHARGGGNSFIQMSTELVAGLDLPPLDAAVLAYHLPDLKVVEVAGCFLTEHCDGSPTVFSVAGQGVGAPFTALRILRSMQVAGELRDGAVFVFDQSTIPYRDPDTDDNDVRDSAVLLCTGIDDGVVLDFVSEQPVVDVVDAVTLVLQQNPCARVVAGHMLAVRLGDEFLTRHGIVAGPSRQLCTSAWAAAAEHWPTDSPVVVADYDPHAGRLFQAGVRPGALL</sequence>
<evidence type="ECO:0000313" key="1">
    <source>
        <dbReference type="EMBL" id="MFC0541612.1"/>
    </source>
</evidence>
<evidence type="ECO:0000313" key="2">
    <source>
        <dbReference type="Proteomes" id="UP001589810"/>
    </source>
</evidence>